<dbReference type="EMBL" id="CP114206">
    <property type="protein sequence ID" value="WAT94299.1"/>
    <property type="molecule type" value="Genomic_DNA"/>
</dbReference>
<keyword evidence="1" id="KW-0614">Plasmid</keyword>
<protein>
    <submittedName>
        <fullName evidence="1">Uncharacterized protein</fullName>
    </submittedName>
</protein>
<geneLocation type="plasmid" evidence="1">
    <name>pJ14577</name>
</geneLocation>
<evidence type="ECO:0000313" key="1">
    <source>
        <dbReference type="EMBL" id="WAT94299.1"/>
    </source>
</evidence>
<name>A0A9E9KUC3_9ESCH</name>
<accession>A0A9E9KUC3</accession>
<organism evidence="1">
    <name type="scientific">Escherichia sp. J-18004577</name>
    <dbReference type="NCBI Taxonomy" id="2996464"/>
    <lineage>
        <taxon>Bacteria</taxon>
        <taxon>Pseudomonadati</taxon>
        <taxon>Pseudomonadota</taxon>
        <taxon>Gammaproteobacteria</taxon>
        <taxon>Enterobacterales</taxon>
        <taxon>Enterobacteriaceae</taxon>
        <taxon>Escherichia</taxon>
    </lineage>
</organism>
<dbReference type="AlphaFoldDB" id="A0A9E9KUC3"/>
<gene>
    <name evidence="1" type="ORF">OS905_00885</name>
</gene>
<reference evidence="1" key="1">
    <citation type="submission" date="2022-11" db="EMBL/GenBank/DDBJ databases">
        <authorList>
            <person name="Hao Y."/>
        </authorList>
    </citation>
    <scope>NUCLEOTIDE SEQUENCE</scope>
    <source>
        <strain evidence="1">J-18004577</strain>
        <plasmid evidence="1">pJ14577</plasmid>
    </source>
</reference>
<dbReference type="RefSeq" id="WP_162598850.1">
    <property type="nucleotide sequence ID" value="NZ_CP114206.1"/>
</dbReference>
<sequence>MMVTPEQHYEFLKQHYRASRFEERNNSSWGTAYSQHIADYRYEELQTVGYSLISSHESATGDAIIYDAELNKLDTIPGEKKSYTTQEHISND</sequence>
<proteinExistence type="predicted"/>